<protein>
    <recommendedName>
        <fullName evidence="7">TonB-dependent receptor</fullName>
    </recommendedName>
</protein>
<evidence type="ECO:0000256" key="2">
    <source>
        <dbReference type="ARBA" id="ARBA00023136"/>
    </source>
</evidence>
<evidence type="ECO:0000256" key="4">
    <source>
        <dbReference type="SAM" id="SignalP"/>
    </source>
</evidence>
<proteinExistence type="predicted"/>
<keyword evidence="6" id="KW-1185">Reference proteome</keyword>
<evidence type="ECO:0000256" key="3">
    <source>
        <dbReference type="ARBA" id="ARBA00023237"/>
    </source>
</evidence>
<feature type="signal peptide" evidence="4">
    <location>
        <begin position="1"/>
        <end position="23"/>
    </location>
</feature>
<keyword evidence="3" id="KW-0998">Cell outer membrane</keyword>
<dbReference type="SUPFAM" id="SSF56935">
    <property type="entry name" value="Porins"/>
    <property type="match status" value="1"/>
</dbReference>
<name>A0A6M1T724_9BACT</name>
<sequence>MSRNFTLFLFSIFLLVLTVPSIAQQQDTENSLLPEIDPQDIEIRSQFKARFPGIRRQPILGFDPTPRVYQVDPNRQPFMETQEQVVANLPVSELSRPNPPGYNPMTYSENIQAYSRLGYGSYSSPEATFWGVHRLSETSYVGGDLDFSSSDGHLDGQPSSFRFFNANAEYATKLDQDTRLQFNAGGQSDFHYLYQLENLLPAQQQLGKDYTGFHLGGELSRFQNTIDGWNLEAGLQYFDVDLEDDTFTGDVNETVYRASFAKRWAGNNVSETFTVKGGVRSGVYDIGDQQEGWTTLQGGVQYQRLFNYITKVTGEANVYYAADFVEDKVYFAPSLQLEHTFAEGLKITGKAEGKPYLKSVRQHHEYNRFIASDNILRHAYEIKASGEVSLEYFRGSTLHGGVSYSNTKNLPYYSQSTPTPGNSFYRINYENATNFRIYAGLTHQLLPERFWVNGRIYAQSPKLDGGDKVPFQESWGINSSVHISPIKRITVEGWLDYIGKRETGITGQELDGIFLLGAQVDLEITERFGAYFRGVNLLDDNYQVWEGYSERPLQLYGGVTVKL</sequence>
<evidence type="ECO:0000313" key="6">
    <source>
        <dbReference type="Proteomes" id="UP000473278"/>
    </source>
</evidence>
<feature type="chain" id="PRO_5026716629" description="TonB-dependent receptor" evidence="4">
    <location>
        <begin position="24"/>
        <end position="563"/>
    </location>
</feature>
<dbReference type="EMBL" id="JAALLT010000004">
    <property type="protein sequence ID" value="NGP77755.1"/>
    <property type="molecule type" value="Genomic_DNA"/>
</dbReference>
<dbReference type="AlphaFoldDB" id="A0A6M1T724"/>
<dbReference type="Proteomes" id="UP000473278">
    <property type="component" value="Unassembled WGS sequence"/>
</dbReference>
<comment type="caution">
    <text evidence="5">The sequence shown here is derived from an EMBL/GenBank/DDBJ whole genome shotgun (WGS) entry which is preliminary data.</text>
</comment>
<dbReference type="Gene3D" id="2.40.170.20">
    <property type="entry name" value="TonB-dependent receptor, beta-barrel domain"/>
    <property type="match status" value="1"/>
</dbReference>
<dbReference type="InterPro" id="IPR036942">
    <property type="entry name" value="Beta-barrel_TonB_sf"/>
</dbReference>
<gene>
    <name evidence="5" type="ORF">G3570_13995</name>
</gene>
<accession>A0A6M1T724</accession>
<dbReference type="GO" id="GO:0009279">
    <property type="term" value="C:cell outer membrane"/>
    <property type="evidence" value="ECO:0007669"/>
    <property type="project" value="UniProtKB-SubCell"/>
</dbReference>
<comment type="subcellular location">
    <subcellularLocation>
        <location evidence="1">Cell outer membrane</location>
    </subcellularLocation>
</comment>
<evidence type="ECO:0000256" key="1">
    <source>
        <dbReference type="ARBA" id="ARBA00004442"/>
    </source>
</evidence>
<reference evidence="5 6" key="1">
    <citation type="submission" date="2020-02" db="EMBL/GenBank/DDBJ databases">
        <title>Balneolaceae bacterium YR4-1, complete genome.</title>
        <authorList>
            <person name="Li Y."/>
            <person name="Wu S."/>
        </authorList>
    </citation>
    <scope>NUCLEOTIDE SEQUENCE [LARGE SCALE GENOMIC DNA]</scope>
    <source>
        <strain evidence="5 6">YR4-1</strain>
    </source>
</reference>
<organism evidence="5 6">
    <name type="scientific">Halalkalibaculum roseum</name>
    <dbReference type="NCBI Taxonomy" id="2709311"/>
    <lineage>
        <taxon>Bacteria</taxon>
        <taxon>Pseudomonadati</taxon>
        <taxon>Balneolota</taxon>
        <taxon>Balneolia</taxon>
        <taxon>Balneolales</taxon>
        <taxon>Balneolaceae</taxon>
        <taxon>Halalkalibaculum</taxon>
    </lineage>
</organism>
<keyword evidence="4" id="KW-0732">Signal</keyword>
<dbReference type="RefSeq" id="WP_165143420.1">
    <property type="nucleotide sequence ID" value="NZ_JAALLT010000004.1"/>
</dbReference>
<evidence type="ECO:0008006" key="7">
    <source>
        <dbReference type="Google" id="ProtNLM"/>
    </source>
</evidence>
<evidence type="ECO:0000313" key="5">
    <source>
        <dbReference type="EMBL" id="NGP77755.1"/>
    </source>
</evidence>
<keyword evidence="2" id="KW-0472">Membrane</keyword>